<protein>
    <submittedName>
        <fullName evidence="2">Glycosyltransferase family 4 protein</fullName>
    </submittedName>
</protein>
<name>A0A933EA94_UNCTE</name>
<dbReference type="Proteomes" id="UP000752292">
    <property type="component" value="Unassembled WGS sequence"/>
</dbReference>
<dbReference type="Gene3D" id="3.40.50.2000">
    <property type="entry name" value="Glycogen Phosphorylase B"/>
    <property type="match status" value="2"/>
</dbReference>
<organism evidence="2 3">
    <name type="scientific">Tectimicrobiota bacterium</name>
    <dbReference type="NCBI Taxonomy" id="2528274"/>
    <lineage>
        <taxon>Bacteria</taxon>
        <taxon>Pseudomonadati</taxon>
        <taxon>Nitrospinota/Tectimicrobiota group</taxon>
        <taxon>Candidatus Tectimicrobiota</taxon>
    </lineage>
</organism>
<dbReference type="InterPro" id="IPR001296">
    <property type="entry name" value="Glyco_trans_1"/>
</dbReference>
<feature type="domain" description="Glycosyl transferase family 1" evidence="1">
    <location>
        <begin position="172"/>
        <end position="332"/>
    </location>
</feature>
<accession>A0A933EA94</accession>
<evidence type="ECO:0000259" key="1">
    <source>
        <dbReference type="Pfam" id="PF00534"/>
    </source>
</evidence>
<sequence length="356" mass="37876">MRIAFLDSWHEETARGSGTAAGIAGLARGLEALGHEVARLRPRWRLPGLTLRRLLYNAELPLRLDPRAFDLIVGFDLDGFLLPRAPDVVCLKGVAAEEMAFEAGWPRLRLGFLARLEGRNARRARRVLVPSGHSLRAASGAYSLPAGQIAVVPEGIDLAPWDALRAAHGPRRGAPPVILSVARQYARKNTAALLEAMPAVRAEAPGALLRVVGGGPMLRALERRAAELGLGGAAAFLGELPRDEDVRREYLAADVFCLPSLQEGFGIVFLEAMAAGLPIVAARAGAVPEVAAEGEAALLVPPGDTAALAGALARLLRDTGLRARLGEGGRRRVRRYGWPEVARRFLEEAGRAGPGS</sequence>
<dbReference type="Pfam" id="PF00534">
    <property type="entry name" value="Glycos_transf_1"/>
    <property type="match status" value="1"/>
</dbReference>
<evidence type="ECO:0000313" key="2">
    <source>
        <dbReference type="EMBL" id="MBI4251799.1"/>
    </source>
</evidence>
<evidence type="ECO:0000313" key="3">
    <source>
        <dbReference type="Proteomes" id="UP000752292"/>
    </source>
</evidence>
<dbReference type="PANTHER" id="PTHR45947:SF3">
    <property type="entry name" value="SULFOQUINOVOSYL TRANSFERASE SQD2"/>
    <property type="match status" value="1"/>
</dbReference>
<dbReference type="CDD" id="cd03801">
    <property type="entry name" value="GT4_PimA-like"/>
    <property type="match status" value="1"/>
</dbReference>
<dbReference type="EMBL" id="JACQRX010000216">
    <property type="protein sequence ID" value="MBI4251799.1"/>
    <property type="molecule type" value="Genomic_DNA"/>
</dbReference>
<gene>
    <name evidence="2" type="ORF">HY618_05005</name>
</gene>
<comment type="caution">
    <text evidence="2">The sequence shown here is derived from an EMBL/GenBank/DDBJ whole genome shotgun (WGS) entry which is preliminary data.</text>
</comment>
<dbReference type="GO" id="GO:0016758">
    <property type="term" value="F:hexosyltransferase activity"/>
    <property type="evidence" value="ECO:0007669"/>
    <property type="project" value="TreeGrafter"/>
</dbReference>
<dbReference type="PANTHER" id="PTHR45947">
    <property type="entry name" value="SULFOQUINOVOSYL TRANSFERASE SQD2"/>
    <property type="match status" value="1"/>
</dbReference>
<dbReference type="AlphaFoldDB" id="A0A933EA94"/>
<reference evidence="2" key="1">
    <citation type="submission" date="2020-07" db="EMBL/GenBank/DDBJ databases">
        <title>Huge and variable diversity of episymbiotic CPR bacteria and DPANN archaea in groundwater ecosystems.</title>
        <authorList>
            <person name="He C.Y."/>
            <person name="Keren R."/>
            <person name="Whittaker M."/>
            <person name="Farag I.F."/>
            <person name="Doudna J."/>
            <person name="Cate J.H.D."/>
            <person name="Banfield J.F."/>
        </authorList>
    </citation>
    <scope>NUCLEOTIDE SEQUENCE</scope>
    <source>
        <strain evidence="2">NC_groundwater_1370_Ag_S-0.2um_69_93</strain>
    </source>
</reference>
<dbReference type="SUPFAM" id="SSF53756">
    <property type="entry name" value="UDP-Glycosyltransferase/glycogen phosphorylase"/>
    <property type="match status" value="1"/>
</dbReference>
<dbReference type="InterPro" id="IPR050194">
    <property type="entry name" value="Glycosyltransferase_grp1"/>
</dbReference>
<proteinExistence type="predicted"/>